<comment type="similarity">
    <text evidence="1">Belongs to the proteasome subunit S14 family.</text>
</comment>
<keyword evidence="4" id="KW-0732">Signal</keyword>
<dbReference type="InterPro" id="IPR000717">
    <property type="entry name" value="PCI_dom"/>
</dbReference>
<gene>
    <name evidence="6" type="ORF">N7G274_002187</name>
</gene>
<sequence>MSWFTFDLARLGAKLGLISALRSLFSPATPSCASSSSHPTKRLEPKQQLHPTTSPKPTQPDPSKMSTSALQGTLSQLQTTPPPSPQKISSLLTTAKKQLLQLNALLPTPSTSPTLLHLSRQTLETGALLSIRLQDPDAFTRYFQQLLPFYELPSSNFKPAGDGQRSKVTGLYLLLLLTKGDYAGFHTELEGLEVEMGGARGQGLEQDRYIGYPVKLERWLMEGSYDRVWGAAKKEGVPSEEFAVFCEVLIGTIRSEIASCSEKAYPSLPIANAKNLLFLESEGSVVEFAQQRGWVVKDGRIYFPLQQGEEMRTEKEILVASGMLIENTIGYARELETIV</sequence>
<protein>
    <recommendedName>
        <fullName evidence="5">PCI domain-containing protein</fullName>
    </recommendedName>
</protein>
<keyword evidence="7" id="KW-1185">Reference proteome</keyword>
<evidence type="ECO:0000256" key="3">
    <source>
        <dbReference type="SAM" id="MobiDB-lite"/>
    </source>
</evidence>
<evidence type="ECO:0000313" key="7">
    <source>
        <dbReference type="Proteomes" id="UP001590950"/>
    </source>
</evidence>
<feature type="compositionally biased region" description="Low complexity" evidence="3">
    <location>
        <begin position="66"/>
        <end position="79"/>
    </location>
</feature>
<evidence type="ECO:0000259" key="5">
    <source>
        <dbReference type="PROSITE" id="PS50250"/>
    </source>
</evidence>
<evidence type="ECO:0000256" key="1">
    <source>
        <dbReference type="ARBA" id="ARBA00009627"/>
    </source>
</evidence>
<accession>A0ABR4ALM9</accession>
<name>A0ABR4ALM9_9LECA</name>
<dbReference type="Pfam" id="PF10075">
    <property type="entry name" value="CSN8_PSD8_EIF3K"/>
    <property type="match status" value="1"/>
</dbReference>
<reference evidence="6 7" key="1">
    <citation type="submission" date="2024-09" db="EMBL/GenBank/DDBJ databases">
        <title>Rethinking Asexuality: The Enigmatic Case of Functional Sexual Genes in Lepraria (Stereocaulaceae).</title>
        <authorList>
            <person name="Doellman M."/>
            <person name="Sun Y."/>
            <person name="Barcenas-Pena A."/>
            <person name="Lumbsch H.T."/>
            <person name="Grewe F."/>
        </authorList>
    </citation>
    <scope>NUCLEOTIDE SEQUENCE [LARGE SCALE GENOMIC DNA]</scope>
    <source>
        <strain evidence="6 7">Mercado 3170</strain>
    </source>
</reference>
<dbReference type="PROSITE" id="PS50250">
    <property type="entry name" value="PCI"/>
    <property type="match status" value="1"/>
</dbReference>
<evidence type="ECO:0000256" key="2">
    <source>
        <dbReference type="ARBA" id="ARBA00022942"/>
    </source>
</evidence>
<feature type="region of interest" description="Disordered" evidence="3">
    <location>
        <begin position="29"/>
        <end position="88"/>
    </location>
</feature>
<dbReference type="InterPro" id="IPR033464">
    <property type="entry name" value="CSN8_PSD8_EIF3K"/>
</dbReference>
<organism evidence="6 7">
    <name type="scientific">Stereocaulon virgatum</name>
    <dbReference type="NCBI Taxonomy" id="373712"/>
    <lineage>
        <taxon>Eukaryota</taxon>
        <taxon>Fungi</taxon>
        <taxon>Dikarya</taxon>
        <taxon>Ascomycota</taxon>
        <taxon>Pezizomycotina</taxon>
        <taxon>Lecanoromycetes</taxon>
        <taxon>OSLEUM clade</taxon>
        <taxon>Lecanoromycetidae</taxon>
        <taxon>Lecanorales</taxon>
        <taxon>Lecanorineae</taxon>
        <taxon>Stereocaulaceae</taxon>
        <taxon>Stereocaulon</taxon>
    </lineage>
</organism>
<keyword evidence="2" id="KW-0647">Proteasome</keyword>
<feature type="chain" id="PRO_5046854097" description="PCI domain-containing protein" evidence="4">
    <location>
        <begin position="21"/>
        <end position="339"/>
    </location>
</feature>
<feature type="compositionally biased region" description="Low complexity" evidence="3">
    <location>
        <begin position="29"/>
        <end position="38"/>
    </location>
</feature>
<dbReference type="Proteomes" id="UP001590950">
    <property type="component" value="Unassembled WGS sequence"/>
</dbReference>
<dbReference type="PANTHER" id="PTHR12387">
    <property type="entry name" value="26S PROTEASOME NON-ATPASE REGULATORY SUBUNIT 8"/>
    <property type="match status" value="1"/>
</dbReference>
<dbReference type="InterPro" id="IPR006746">
    <property type="entry name" value="26S_Psome_Rpn12"/>
</dbReference>
<comment type="caution">
    <text evidence="6">The sequence shown here is derived from an EMBL/GenBank/DDBJ whole genome shotgun (WGS) entry which is preliminary data.</text>
</comment>
<dbReference type="PANTHER" id="PTHR12387:SF0">
    <property type="entry name" value="26S PROTEASOME NON-ATPASE REGULATORY SUBUNIT 8"/>
    <property type="match status" value="1"/>
</dbReference>
<evidence type="ECO:0000313" key="6">
    <source>
        <dbReference type="EMBL" id="KAL2045756.1"/>
    </source>
</evidence>
<dbReference type="Gene3D" id="1.25.40.990">
    <property type="match status" value="1"/>
</dbReference>
<evidence type="ECO:0000256" key="4">
    <source>
        <dbReference type="SAM" id="SignalP"/>
    </source>
</evidence>
<feature type="signal peptide" evidence="4">
    <location>
        <begin position="1"/>
        <end position="20"/>
    </location>
</feature>
<dbReference type="EMBL" id="JBEFKJ010000006">
    <property type="protein sequence ID" value="KAL2045756.1"/>
    <property type="molecule type" value="Genomic_DNA"/>
</dbReference>
<proteinExistence type="inferred from homology"/>
<feature type="domain" description="PCI" evidence="5">
    <location>
        <begin position="138"/>
        <end position="319"/>
    </location>
</feature>